<protein>
    <recommendedName>
        <fullName evidence="4">Cohesin domain-containing protein</fullName>
    </recommendedName>
</protein>
<name>A0A1F6DLU8_9BACT</name>
<evidence type="ECO:0008006" key="4">
    <source>
        <dbReference type="Google" id="ProtNLM"/>
    </source>
</evidence>
<evidence type="ECO:0000313" key="2">
    <source>
        <dbReference type="EMBL" id="OGG61982.1"/>
    </source>
</evidence>
<keyword evidence="1" id="KW-0812">Transmembrane</keyword>
<sequence length="490" mass="53344">MAKKANWKELMTLHLRAYIPALVAFLFLLPSPVFAAALSLSPTNASVRVGSTVTETVFVLSTDQAMNAISGTISFPPELLQVVSVSKAGSVLSLWVQDPTFSNADGTISFSGIVPNPGYTGSHGLTISIQFRGKRAGTAAISFSPSSQVLANDGNGTDILNDTNSATITVTSSASAPSTPPAPSTAEQGLLARIISSTHPDQTQWYNRPHAIFDWTNAQGVSGVRLGYDKDADGEPSVPYSEPLSHKELDLEDGIWYFHVQEKGSGGWGPISSYRVQIDTVPPLPSTVTFPQGTTTPSGSSITALFTTTDELSGIDHYQVAVDGKVFTVTADAGSRPYQVSAGPGAHMLLVQTYDKAGNFSTANGRFFVTGEASSFFDFFSFGWLAVNYISIFLIAFAILVTLLFAAWYIRTHFMAYRYRLNRQLGLTHAHVHKEFDTLKEAITEELLALEQTKSKRSLTREEERLIVRFKKLLDHAEQTIEKEIEDIQR</sequence>
<keyword evidence="1" id="KW-1133">Transmembrane helix</keyword>
<proteinExistence type="predicted"/>
<keyword evidence="1" id="KW-0472">Membrane</keyword>
<dbReference type="SUPFAM" id="SSF49384">
    <property type="entry name" value="Carbohydrate-binding domain"/>
    <property type="match status" value="1"/>
</dbReference>
<dbReference type="GO" id="GO:0030246">
    <property type="term" value="F:carbohydrate binding"/>
    <property type="evidence" value="ECO:0007669"/>
    <property type="project" value="InterPro"/>
</dbReference>
<feature type="transmembrane region" description="Helical" evidence="1">
    <location>
        <begin position="382"/>
        <end position="410"/>
    </location>
</feature>
<evidence type="ECO:0000313" key="3">
    <source>
        <dbReference type="Proteomes" id="UP000178532"/>
    </source>
</evidence>
<dbReference type="InterPro" id="IPR008965">
    <property type="entry name" value="CBM2/CBM3_carb-bd_dom_sf"/>
</dbReference>
<dbReference type="Proteomes" id="UP000178532">
    <property type="component" value="Unassembled WGS sequence"/>
</dbReference>
<dbReference type="EMBL" id="MFLI01000015">
    <property type="protein sequence ID" value="OGG61982.1"/>
    <property type="molecule type" value="Genomic_DNA"/>
</dbReference>
<accession>A0A1F6DLU8</accession>
<comment type="caution">
    <text evidence="2">The sequence shown here is derived from an EMBL/GenBank/DDBJ whole genome shotgun (WGS) entry which is preliminary data.</text>
</comment>
<gene>
    <name evidence="2" type="ORF">A3C19_00110</name>
</gene>
<dbReference type="CDD" id="cd08547">
    <property type="entry name" value="Type_II_cohesin"/>
    <property type="match status" value="1"/>
</dbReference>
<reference evidence="2 3" key="1">
    <citation type="journal article" date="2016" name="Nat. Commun.">
        <title>Thousands of microbial genomes shed light on interconnected biogeochemical processes in an aquifer system.</title>
        <authorList>
            <person name="Anantharaman K."/>
            <person name="Brown C.T."/>
            <person name="Hug L.A."/>
            <person name="Sharon I."/>
            <person name="Castelle C.J."/>
            <person name="Probst A.J."/>
            <person name="Thomas B.C."/>
            <person name="Singh A."/>
            <person name="Wilkins M.J."/>
            <person name="Karaoz U."/>
            <person name="Brodie E.L."/>
            <person name="Williams K.H."/>
            <person name="Hubbard S.S."/>
            <person name="Banfield J.F."/>
        </authorList>
    </citation>
    <scope>NUCLEOTIDE SEQUENCE [LARGE SCALE GENOMIC DNA]</scope>
</reference>
<dbReference type="Gene3D" id="2.60.40.680">
    <property type="match status" value="1"/>
</dbReference>
<dbReference type="STRING" id="1798495.A3C19_00110"/>
<dbReference type="AlphaFoldDB" id="A0A1F6DLU8"/>
<organism evidence="2 3">
    <name type="scientific">Candidatus Kaiserbacteria bacterium RIFCSPHIGHO2_02_FULL_54_22</name>
    <dbReference type="NCBI Taxonomy" id="1798495"/>
    <lineage>
        <taxon>Bacteria</taxon>
        <taxon>Candidatus Kaiseribacteriota</taxon>
    </lineage>
</organism>
<evidence type="ECO:0000256" key="1">
    <source>
        <dbReference type="SAM" id="Phobius"/>
    </source>
</evidence>